<evidence type="ECO:0000256" key="1">
    <source>
        <dbReference type="SAM" id="SignalP"/>
    </source>
</evidence>
<sequence>MHIIYILFLCILPCIAKPNQCSPVLDSIYPWMRLPETPSLPEPLQGSTVKINGVTIWYAIYGPKDAPPVLFSHGGFGHSAYWGLQIKALMSKYRCIVMDSRGHGRSTVSSAGITYDLMASDIVGLLNYLGIQKAHMVGWSDGAINILNVAMKYPNRQLSVFAFAANYIPSGVKDISASPVFTGFLTRSQCEYNLINPQKNYTYLNSCLMTMWATLPNWNQKDFAKITNNIPVWIVDADHEEAIYRDQPDTMTTWIKQSGELILPTTSHFSFMQKPEMFTQSIKRLLDSCYE</sequence>
<dbReference type="Pfam" id="PF00561">
    <property type="entry name" value="Abhydrolase_1"/>
    <property type="match status" value="1"/>
</dbReference>
<feature type="domain" description="AB hydrolase-1" evidence="2">
    <location>
        <begin position="67"/>
        <end position="162"/>
    </location>
</feature>
<dbReference type="PANTHER" id="PTHR43433">
    <property type="entry name" value="HYDROLASE, ALPHA/BETA FOLD FAMILY PROTEIN"/>
    <property type="match status" value="1"/>
</dbReference>
<keyword evidence="1" id="KW-0732">Signal</keyword>
<reference evidence="3" key="1">
    <citation type="submission" date="2021-02" db="EMBL/GenBank/DDBJ databases">
        <authorList>
            <person name="Nowell W R."/>
        </authorList>
    </citation>
    <scope>NUCLEOTIDE SEQUENCE</scope>
</reference>
<evidence type="ECO:0000313" key="3">
    <source>
        <dbReference type="EMBL" id="CAF0838364.1"/>
    </source>
</evidence>
<gene>
    <name evidence="3" type="ORF">BJG266_LOCUS7175</name>
    <name evidence="4" type="ORF">QVE165_LOCUS21522</name>
</gene>
<dbReference type="InterPro" id="IPR029058">
    <property type="entry name" value="AB_hydrolase_fold"/>
</dbReference>
<dbReference type="InterPro" id="IPR000073">
    <property type="entry name" value="AB_hydrolase_1"/>
</dbReference>
<dbReference type="AlphaFoldDB" id="A0A813VCR3"/>
<keyword evidence="5" id="KW-1185">Reference proteome</keyword>
<name>A0A813VCR3_9BILA</name>
<dbReference type="EMBL" id="CAJNOM010000139">
    <property type="protein sequence ID" value="CAF1123409.1"/>
    <property type="molecule type" value="Genomic_DNA"/>
</dbReference>
<feature type="chain" id="PRO_5035683108" description="AB hydrolase-1 domain-containing protein" evidence="1">
    <location>
        <begin position="17"/>
        <end position="291"/>
    </location>
</feature>
<evidence type="ECO:0000259" key="2">
    <source>
        <dbReference type="Pfam" id="PF00561"/>
    </source>
</evidence>
<feature type="signal peptide" evidence="1">
    <location>
        <begin position="1"/>
        <end position="16"/>
    </location>
</feature>
<dbReference type="Proteomes" id="UP000663832">
    <property type="component" value="Unassembled WGS sequence"/>
</dbReference>
<dbReference type="PANTHER" id="PTHR43433:SF5">
    <property type="entry name" value="AB HYDROLASE-1 DOMAIN-CONTAINING PROTEIN"/>
    <property type="match status" value="1"/>
</dbReference>
<organism evidence="3 6">
    <name type="scientific">Adineta steineri</name>
    <dbReference type="NCBI Taxonomy" id="433720"/>
    <lineage>
        <taxon>Eukaryota</taxon>
        <taxon>Metazoa</taxon>
        <taxon>Spiralia</taxon>
        <taxon>Gnathifera</taxon>
        <taxon>Rotifera</taxon>
        <taxon>Eurotatoria</taxon>
        <taxon>Bdelloidea</taxon>
        <taxon>Adinetida</taxon>
        <taxon>Adinetidae</taxon>
        <taxon>Adineta</taxon>
    </lineage>
</organism>
<dbReference type="Proteomes" id="UP000663877">
    <property type="component" value="Unassembled WGS sequence"/>
</dbReference>
<dbReference type="SUPFAM" id="SSF53474">
    <property type="entry name" value="alpha/beta-Hydrolases"/>
    <property type="match status" value="1"/>
</dbReference>
<dbReference type="OrthoDB" id="19657at2759"/>
<evidence type="ECO:0000313" key="4">
    <source>
        <dbReference type="EMBL" id="CAF1123409.1"/>
    </source>
</evidence>
<protein>
    <recommendedName>
        <fullName evidence="2">AB hydrolase-1 domain-containing protein</fullName>
    </recommendedName>
</protein>
<evidence type="ECO:0000313" key="6">
    <source>
        <dbReference type="Proteomes" id="UP000663877"/>
    </source>
</evidence>
<proteinExistence type="predicted"/>
<accession>A0A813VCR3</accession>
<dbReference type="EMBL" id="CAJNOI010000021">
    <property type="protein sequence ID" value="CAF0838364.1"/>
    <property type="molecule type" value="Genomic_DNA"/>
</dbReference>
<evidence type="ECO:0000313" key="5">
    <source>
        <dbReference type="Proteomes" id="UP000663832"/>
    </source>
</evidence>
<dbReference type="Gene3D" id="3.40.50.1820">
    <property type="entry name" value="alpha/beta hydrolase"/>
    <property type="match status" value="1"/>
</dbReference>
<dbReference type="InterPro" id="IPR050471">
    <property type="entry name" value="AB_hydrolase"/>
</dbReference>
<comment type="caution">
    <text evidence="3">The sequence shown here is derived from an EMBL/GenBank/DDBJ whole genome shotgun (WGS) entry which is preliminary data.</text>
</comment>